<sequence>MSIPLRKKRKVEPKRYSSNSKINVIDYLDGNYPQFKDIKDMFHNTARSNDMNYTQSMFKKIAVKDPSIILKMFRFLQQYKKFIYTFDPTYDPEKHTSVRYIMRFLEHFGIEKYLANSNITKPKKLESLDSINDCFSFLYQFVHNRSITEDILFDEYRTQRLRYLEILSSGRKESTRGVTQNSADTQHNSVDTIPVQSNNDNNTNDDKAKAQNENGTLPRFHSYSSVPITAHFDLDVPDSPPESPPLAQLEPLKELSFAEYRLIMDTLNESIFANDDTVDSLARSKIIDHKLELMLGFSCCSTTSTTLKIEISELTPVTFEFNSGLEIAFSDNQSSSIILRHLEPEYCPVLMSCLQIFIMMMFTGFESLKLIGLSYHGIIRRRSETLKKANISSVSSVTTMMNVGKNFCKERGMPQSVMDNFEKHIANKESNIAVAKLMSGLHSNKQPTLRRAKLLAPTFVVRKFLDVIPNFSRIQQDSSLKTLVDYTIVVLLQDLPYIFKKYPLCPFKKYPPFNSLEFETYMEKFDYTIYDNDKPIGIVNQGDSQIGVNTNSSNIANFPNSNVTIPEYSQPISNQPTANSITMQNSSSFRNNSSTSVNMTRQPTYPELFNEYTTINLREKYRMNTTQFNNGAKETEQPGAGQQIQSYGPRQEVNNNLDTTNVALKNIMDRQEELSSIINKQLSSFITKDDFLSTIRQLLSGIYKRDKIFVNELKSLKSTVMSLGNIVSSLQTKENEKEEEREKDLKNSTLCQLQDYRKIQKSDKNYWAALEHDLQELDNASRSLRYNSHTVSPSSKISHVASPPVSIANDKRDSSFSNTSPVQRNDKKSSKNSFKFVPYVSPSTNSSALSTETHKNHNSIDIDNQQFYDSAFKCTTNHGLQPFSPPTVPTQDAYSVGNLATADIHFTQFVPTHNSSTNVCWPSFPNANVKIKPNANQFLKFINDWFYGSPDTFFHKIKTLEKSLIQRIPGEVAQFYYRNYEKLMYTANVFEISFSFEKPYNEAFNIAFPSINAAAENVSDVPSKIWETPMSIGTYILQGFEGDLKSTIETRLVHISRILTNMKNRLLLDKDIYFVNGGINQHNQR</sequence>
<organism evidence="2 3">
    <name type="scientific">Pichia inconspicua</name>
    <dbReference type="NCBI Taxonomy" id="52247"/>
    <lineage>
        <taxon>Eukaryota</taxon>
        <taxon>Fungi</taxon>
        <taxon>Dikarya</taxon>
        <taxon>Ascomycota</taxon>
        <taxon>Saccharomycotina</taxon>
        <taxon>Pichiomycetes</taxon>
        <taxon>Pichiales</taxon>
        <taxon>Pichiaceae</taxon>
        <taxon>Pichia</taxon>
    </lineage>
</organism>
<dbReference type="EMBL" id="SELW01000657">
    <property type="protein sequence ID" value="TID14826.1"/>
    <property type="molecule type" value="Genomic_DNA"/>
</dbReference>
<dbReference type="Proteomes" id="UP000307173">
    <property type="component" value="Unassembled WGS sequence"/>
</dbReference>
<accession>A0A4V4NF43</accession>
<feature type="region of interest" description="Disordered" evidence="1">
    <location>
        <begin position="789"/>
        <end position="834"/>
    </location>
</feature>
<dbReference type="GO" id="GO:0003677">
    <property type="term" value="F:DNA binding"/>
    <property type="evidence" value="ECO:0007669"/>
    <property type="project" value="InterPro"/>
</dbReference>
<evidence type="ECO:0000313" key="3">
    <source>
        <dbReference type="Proteomes" id="UP000307173"/>
    </source>
</evidence>
<evidence type="ECO:0000313" key="2">
    <source>
        <dbReference type="EMBL" id="TID14826.1"/>
    </source>
</evidence>
<feature type="compositionally biased region" description="Polar residues" evidence="1">
    <location>
        <begin position="176"/>
        <end position="197"/>
    </location>
</feature>
<protein>
    <recommendedName>
        <fullName evidence="4">Ndc10 domain-containing protein</fullName>
    </recommendedName>
</protein>
<gene>
    <name evidence="2" type="ORF">CANINC_004497</name>
</gene>
<keyword evidence="3" id="KW-1185">Reference proteome</keyword>
<feature type="region of interest" description="Disordered" evidence="1">
    <location>
        <begin position="174"/>
        <end position="219"/>
    </location>
</feature>
<dbReference type="InterPro" id="IPR038279">
    <property type="entry name" value="Ndc10_dom2_sf"/>
</dbReference>
<name>A0A4V4NF43_9ASCO</name>
<dbReference type="Gene3D" id="1.10.443.20">
    <property type="entry name" value="Centromere DNA-binding protein complex CBF3 subunit, domain 2"/>
    <property type="match status" value="1"/>
</dbReference>
<dbReference type="AlphaFoldDB" id="A0A4V4NF43"/>
<comment type="caution">
    <text evidence="2">The sequence shown here is derived from an EMBL/GenBank/DDBJ whole genome shotgun (WGS) entry which is preliminary data.</text>
</comment>
<evidence type="ECO:0008006" key="4">
    <source>
        <dbReference type="Google" id="ProtNLM"/>
    </source>
</evidence>
<proteinExistence type="predicted"/>
<evidence type="ECO:0000256" key="1">
    <source>
        <dbReference type="SAM" id="MobiDB-lite"/>
    </source>
</evidence>
<reference evidence="2 3" key="1">
    <citation type="journal article" date="2019" name="Front. Genet.">
        <title>Whole-Genome Sequencing of the Opportunistic Yeast Pathogen Candida inconspicua Uncovers Its Hybrid Origin.</title>
        <authorList>
            <person name="Mixao V."/>
            <person name="Hansen A.P."/>
            <person name="Saus E."/>
            <person name="Boekhout T."/>
            <person name="Lass-Florl C."/>
            <person name="Gabaldon T."/>
        </authorList>
    </citation>
    <scope>NUCLEOTIDE SEQUENCE [LARGE SCALE GENOMIC DNA]</scope>
    <source>
        <strain evidence="2 3">CBS 180</strain>
    </source>
</reference>